<dbReference type="Gene3D" id="1.10.287.1060">
    <property type="entry name" value="ESAT-6-like"/>
    <property type="match status" value="1"/>
</dbReference>
<dbReference type="AlphaFoldDB" id="A0A447GCH9"/>
<sequence>MFEINAEQWVRSAAHVAGRGEDLAVGHMSSDHRIQAAQSGWQGESALALGATMDGWLETSRALLSRIGDHARGLHQAAAAHAAAEEERARALAHVGACGDGMASERQV</sequence>
<dbReference type="SUPFAM" id="SSF140453">
    <property type="entry name" value="EsxAB dimer-like"/>
    <property type="match status" value="1"/>
</dbReference>
<gene>
    <name evidence="1" type="ORF">MB901379_01732</name>
</gene>
<proteinExistence type="predicted"/>
<reference evidence="2" key="1">
    <citation type="submission" date="2018-02" db="EMBL/GenBank/DDBJ databases">
        <authorList>
            <person name="Seth-Smith MB H."/>
            <person name="Seth-Smith H."/>
        </authorList>
    </citation>
    <scope>NUCLEOTIDE SEQUENCE [LARGE SCALE GENOMIC DNA]</scope>
</reference>
<protein>
    <submittedName>
        <fullName evidence="1">WXG100 family type VII secretion target</fullName>
    </submittedName>
</protein>
<evidence type="ECO:0000313" key="2">
    <source>
        <dbReference type="Proteomes" id="UP000269998"/>
    </source>
</evidence>
<dbReference type="EMBL" id="LR130759">
    <property type="protein sequence ID" value="VDM88176.1"/>
    <property type="molecule type" value="Genomic_DNA"/>
</dbReference>
<keyword evidence="2" id="KW-1185">Reference proteome</keyword>
<dbReference type="RefSeq" id="WP_158016187.1">
    <property type="nucleotide sequence ID" value="NZ_CBCSKE010000015.1"/>
</dbReference>
<evidence type="ECO:0000313" key="1">
    <source>
        <dbReference type="EMBL" id="VDM88176.1"/>
    </source>
</evidence>
<organism evidence="1 2">
    <name type="scientific">Mycobacterium basiliense</name>
    <dbReference type="NCBI Taxonomy" id="2094119"/>
    <lineage>
        <taxon>Bacteria</taxon>
        <taxon>Bacillati</taxon>
        <taxon>Actinomycetota</taxon>
        <taxon>Actinomycetes</taxon>
        <taxon>Mycobacteriales</taxon>
        <taxon>Mycobacteriaceae</taxon>
        <taxon>Mycobacterium</taxon>
    </lineage>
</organism>
<accession>A0A447GCH9</accession>
<dbReference type="Proteomes" id="UP000269998">
    <property type="component" value="Chromosome"/>
</dbReference>
<dbReference type="KEGG" id="mbai:MB901379_01732"/>
<dbReference type="InterPro" id="IPR036689">
    <property type="entry name" value="ESAT-6-like_sf"/>
</dbReference>
<dbReference type="OrthoDB" id="4747031at2"/>
<name>A0A447GCH9_9MYCO</name>